<dbReference type="RefSeq" id="WP_165296744.1">
    <property type="nucleotide sequence ID" value="NZ_JAAKZZ010000007.1"/>
</dbReference>
<protein>
    <submittedName>
        <fullName evidence="1">Uncharacterized protein</fullName>
    </submittedName>
</protein>
<dbReference type="AlphaFoldDB" id="A0A6G4WP89"/>
<dbReference type="Proteomes" id="UP000477722">
    <property type="component" value="Unassembled WGS sequence"/>
</dbReference>
<gene>
    <name evidence="1" type="ORF">G5C65_01595</name>
</gene>
<organism evidence="1 2">
    <name type="scientific">Streptomyces boncukensis</name>
    <dbReference type="NCBI Taxonomy" id="2711219"/>
    <lineage>
        <taxon>Bacteria</taxon>
        <taxon>Bacillati</taxon>
        <taxon>Actinomycetota</taxon>
        <taxon>Actinomycetes</taxon>
        <taxon>Kitasatosporales</taxon>
        <taxon>Streptomycetaceae</taxon>
        <taxon>Streptomyces</taxon>
    </lineage>
</organism>
<sequence>MTTRPDRLSEIARSLNRREWLPTVEEVELGSAFFQQAKAMEEQHPDFPPGPERGDRLHVENLTVLARFVENAHDELVPQRRDRLPASPMIELVELYISGAQPLLLHAKRMRAAWHSATLPEPATHEIAREAWRLSVTQQQAEANLRYWNAVGWEEEHDPYARWDNPHPAWARLATIGSTMMAAVTGDVDY</sequence>
<accession>A0A6G4WP89</accession>
<evidence type="ECO:0000313" key="2">
    <source>
        <dbReference type="Proteomes" id="UP000477722"/>
    </source>
</evidence>
<evidence type="ECO:0000313" key="1">
    <source>
        <dbReference type="EMBL" id="NGO67079.1"/>
    </source>
</evidence>
<comment type="caution">
    <text evidence="1">The sequence shown here is derived from an EMBL/GenBank/DDBJ whole genome shotgun (WGS) entry which is preliminary data.</text>
</comment>
<proteinExistence type="predicted"/>
<dbReference type="EMBL" id="JAAKZZ010000007">
    <property type="protein sequence ID" value="NGO67079.1"/>
    <property type="molecule type" value="Genomic_DNA"/>
</dbReference>
<keyword evidence="2" id="KW-1185">Reference proteome</keyword>
<name>A0A6G4WP89_9ACTN</name>
<reference evidence="1 2" key="1">
    <citation type="submission" date="2020-02" db="EMBL/GenBank/DDBJ databases">
        <title>Whole-genome analyses of novel actinobacteria.</title>
        <authorList>
            <person name="Sahin N."/>
            <person name="Tatar D."/>
        </authorList>
    </citation>
    <scope>NUCLEOTIDE SEQUENCE [LARGE SCALE GENOMIC DNA]</scope>
    <source>
        <strain evidence="1 2">SB3404</strain>
    </source>
</reference>